<proteinExistence type="predicted"/>
<reference evidence="1" key="1">
    <citation type="journal article" date="2014" name="Nucleic Acids Res.">
        <title>The evolutionary dynamics of variant antigen genes in Babesia reveal a history of genomic innovation underlying host-parasite interaction.</title>
        <authorList>
            <person name="Jackson A.P."/>
            <person name="Otto T.D."/>
            <person name="Darby A."/>
            <person name="Ramaprasad A."/>
            <person name="Xia D."/>
            <person name="Echaide I.E."/>
            <person name="Farber M."/>
            <person name="Gahlot S."/>
            <person name="Gamble J."/>
            <person name="Gupta D."/>
            <person name="Gupta Y."/>
            <person name="Jackson L."/>
            <person name="Malandrin L."/>
            <person name="Malas T.B."/>
            <person name="Moussa E."/>
            <person name="Nair M."/>
            <person name="Reid A.J."/>
            <person name="Sanders M."/>
            <person name="Sharma J."/>
            <person name="Tracey A."/>
            <person name="Quail M.A."/>
            <person name="Weir W."/>
            <person name="Wastling J.M."/>
            <person name="Hall N."/>
            <person name="Willadsen P."/>
            <person name="Lingelbach K."/>
            <person name="Shiels B."/>
            <person name="Tait A."/>
            <person name="Berriman M."/>
            <person name="Allred D.R."/>
            <person name="Pain A."/>
        </authorList>
    </citation>
    <scope>NUCLEOTIDE SEQUENCE</scope>
    <source>
        <strain evidence="1">1802A</strain>
    </source>
</reference>
<dbReference type="Proteomes" id="UP001195914">
    <property type="component" value="Unassembled WGS sequence"/>
</dbReference>
<protein>
    <submittedName>
        <fullName evidence="1">Uncharacterized protein</fullName>
    </submittedName>
</protein>
<reference evidence="1" key="2">
    <citation type="submission" date="2021-05" db="EMBL/GenBank/DDBJ databases">
        <authorList>
            <person name="Pain A."/>
        </authorList>
    </citation>
    <scope>NUCLEOTIDE SEQUENCE</scope>
    <source>
        <strain evidence="1">1802A</strain>
    </source>
</reference>
<dbReference type="InterPro" id="IPR036390">
    <property type="entry name" value="WH_DNA-bd_sf"/>
</dbReference>
<dbReference type="EMBL" id="JAHBMH010000044">
    <property type="protein sequence ID" value="KAK1936200.1"/>
    <property type="molecule type" value="Genomic_DNA"/>
</dbReference>
<organism evidence="1 2">
    <name type="scientific">Babesia divergens</name>
    <dbReference type="NCBI Taxonomy" id="32595"/>
    <lineage>
        <taxon>Eukaryota</taxon>
        <taxon>Sar</taxon>
        <taxon>Alveolata</taxon>
        <taxon>Apicomplexa</taxon>
        <taxon>Aconoidasida</taxon>
        <taxon>Piroplasmida</taxon>
        <taxon>Babesiidae</taxon>
        <taxon>Babesia</taxon>
    </lineage>
</organism>
<dbReference type="Pfam" id="PF05871">
    <property type="entry name" value="ESCRT-II"/>
    <property type="match status" value="1"/>
</dbReference>
<evidence type="ECO:0000313" key="2">
    <source>
        <dbReference type="Proteomes" id="UP001195914"/>
    </source>
</evidence>
<dbReference type="SUPFAM" id="SSF46785">
    <property type="entry name" value="Winged helix' DNA-binding domain"/>
    <property type="match status" value="1"/>
</dbReference>
<dbReference type="AlphaFoldDB" id="A0AAD9LH18"/>
<sequence length="247" mass="28436">MDNDFCDVYERFRNFPPLYTEQINDVVLSKQLEVWEFFIRSLSAKQSLFFINVDDSNIVPFNNIKINRMLKREFMTLIAQHLVERGYGYYHHVITSYCRNNECSVWGALFIGGKTRATQLANLHSQEYARVASRVKPSDNSVTLLKAKRDCLANNPVIVGIYAKTIDETVNDVFLYLKGQLSGTQVETPYYLFWGERESTIPFRSWPEVHVALVISILVMHRKIVAISNDTVALKTLNSKQLGIQLS</sequence>
<dbReference type="Gene3D" id="1.10.10.570">
    <property type="entry name" value="Winged helix' DNA-binding domain. Chain C. Domain 1"/>
    <property type="match status" value="1"/>
</dbReference>
<dbReference type="InterPro" id="IPR014041">
    <property type="entry name" value="ESCRT-II_cplx_Vps25-sub_N"/>
</dbReference>
<name>A0AAD9LH18_BABDI</name>
<evidence type="ECO:0000313" key="1">
    <source>
        <dbReference type="EMBL" id="KAK1936200.1"/>
    </source>
</evidence>
<keyword evidence="2" id="KW-1185">Reference proteome</keyword>
<dbReference type="GO" id="GO:0000814">
    <property type="term" value="C:ESCRT II complex"/>
    <property type="evidence" value="ECO:0007669"/>
    <property type="project" value="InterPro"/>
</dbReference>
<dbReference type="InterPro" id="IPR008570">
    <property type="entry name" value="ESCRT-II_cplx_Vps25-sub"/>
</dbReference>
<comment type="caution">
    <text evidence="1">The sequence shown here is derived from an EMBL/GenBank/DDBJ whole genome shotgun (WGS) entry which is preliminary data.</text>
</comment>
<gene>
    <name evidence="1" type="ORF">X943_002031</name>
</gene>
<accession>A0AAD9LH18</accession>
<dbReference type="GO" id="GO:0071985">
    <property type="term" value="P:multivesicular body sorting pathway"/>
    <property type="evidence" value="ECO:0007669"/>
    <property type="project" value="InterPro"/>
</dbReference>